<comment type="caution">
    <text evidence="2">The sequence shown here is derived from an EMBL/GenBank/DDBJ whole genome shotgun (WGS) entry which is preliminary data.</text>
</comment>
<dbReference type="Proteomes" id="UP001187221">
    <property type="component" value="Unassembled WGS sequence"/>
</dbReference>
<name>A0ABQ6P9Q3_9SPHN</name>
<feature type="transmembrane region" description="Helical" evidence="1">
    <location>
        <begin position="104"/>
        <end position="128"/>
    </location>
</feature>
<feature type="transmembrane region" description="Helical" evidence="1">
    <location>
        <begin position="242"/>
        <end position="261"/>
    </location>
</feature>
<reference evidence="2 3" key="1">
    <citation type="submission" date="2023-06" db="EMBL/GenBank/DDBJ databases">
        <title>Draft genome sequence of Novosphingobium sp. strain IK01.</title>
        <authorList>
            <person name="Hatamoto M."/>
            <person name="Ikarashi T."/>
            <person name="Yamaguchi T."/>
        </authorList>
    </citation>
    <scope>NUCLEOTIDE SEQUENCE [LARGE SCALE GENOMIC DNA]</scope>
    <source>
        <strain evidence="2 3">IK01</strain>
    </source>
</reference>
<dbReference type="EMBL" id="BTFW01000001">
    <property type="protein sequence ID" value="GMM60836.1"/>
    <property type="molecule type" value="Genomic_DNA"/>
</dbReference>
<gene>
    <name evidence="2" type="ORF">NUTIK01_16130</name>
</gene>
<keyword evidence="1" id="KW-0472">Membrane</keyword>
<keyword evidence="1" id="KW-0812">Transmembrane</keyword>
<evidence type="ECO:0000313" key="3">
    <source>
        <dbReference type="Proteomes" id="UP001187221"/>
    </source>
</evidence>
<sequence length="399" mass="41812">MTNIVLILGSLAMAALCLSPAVLRARSWRATVTPLASIIGSGFLVVGPILADTAGSLAWVAMAALCAAGYLFGAVIRFNIIHVEANLAHLPRRAAFLEKASNTALSLAYFVSVAYYLNLLAAFALRAAGIVDPFAIRLLASTIIVVIGIIGGRGGLHALERLEVGTVGIKLSVIGGLMLALGLAYAIAWQHHALITATSTRTPTQALRTVLGLVILVQGFETSRYLGAAYDPDLRVRTMRHAQWISTAIYIGFVFLLTNLFRDGLGPSGGETEIIDMVRPLGWAVVPLLTLAAIASQSSAAVADMNGAGGLLHEVSSGRIPVRLGNAATALASLTITWSGDIYQIITWASQAFVAYYGLQSVQAALWAARLGQWARVALFCGAIGLSVLVIAWAVPAGA</sequence>
<organism evidence="2 3">
    <name type="scientific">Novosphingobium pituita</name>
    <dbReference type="NCBI Taxonomy" id="3056842"/>
    <lineage>
        <taxon>Bacteria</taxon>
        <taxon>Pseudomonadati</taxon>
        <taxon>Pseudomonadota</taxon>
        <taxon>Alphaproteobacteria</taxon>
        <taxon>Sphingomonadales</taxon>
        <taxon>Sphingomonadaceae</taxon>
        <taxon>Novosphingobium</taxon>
    </lineage>
</organism>
<evidence type="ECO:0000313" key="2">
    <source>
        <dbReference type="EMBL" id="GMM60836.1"/>
    </source>
</evidence>
<feature type="transmembrane region" description="Helical" evidence="1">
    <location>
        <begin position="281"/>
        <end position="303"/>
    </location>
</feature>
<evidence type="ECO:0000256" key="1">
    <source>
        <dbReference type="SAM" id="Phobius"/>
    </source>
</evidence>
<evidence type="ECO:0008006" key="4">
    <source>
        <dbReference type="Google" id="ProtNLM"/>
    </source>
</evidence>
<feature type="transmembrane region" description="Helical" evidence="1">
    <location>
        <begin position="377"/>
        <end position="395"/>
    </location>
</feature>
<feature type="transmembrane region" description="Helical" evidence="1">
    <location>
        <begin position="30"/>
        <end position="51"/>
    </location>
</feature>
<keyword evidence="1" id="KW-1133">Transmembrane helix</keyword>
<proteinExistence type="predicted"/>
<keyword evidence="3" id="KW-1185">Reference proteome</keyword>
<accession>A0ABQ6P9Q3</accession>
<feature type="transmembrane region" description="Helical" evidence="1">
    <location>
        <begin position="134"/>
        <end position="156"/>
    </location>
</feature>
<protein>
    <recommendedName>
        <fullName evidence="4">Amino acid permease</fullName>
    </recommendedName>
</protein>
<feature type="transmembrane region" description="Helical" evidence="1">
    <location>
        <begin position="6"/>
        <end position="23"/>
    </location>
</feature>
<dbReference type="RefSeq" id="WP_317974598.1">
    <property type="nucleotide sequence ID" value="NZ_BTFW01000001.1"/>
</dbReference>
<dbReference type="Gene3D" id="1.20.1740.10">
    <property type="entry name" value="Amino acid/polyamine transporter I"/>
    <property type="match status" value="1"/>
</dbReference>
<feature type="transmembrane region" description="Helical" evidence="1">
    <location>
        <begin position="57"/>
        <end position="83"/>
    </location>
</feature>
<feature type="transmembrane region" description="Helical" evidence="1">
    <location>
        <begin position="168"/>
        <end position="189"/>
    </location>
</feature>